<keyword evidence="4 10" id="KW-0812">Transmembrane</keyword>
<dbReference type="AlphaFoldDB" id="A0A6J1QWE2"/>
<keyword evidence="6" id="KW-0677">Repeat</keyword>
<feature type="compositionally biased region" description="Low complexity" evidence="9">
    <location>
        <begin position="622"/>
        <end position="636"/>
    </location>
</feature>
<proteinExistence type="predicted"/>
<organism evidence="12 13">
    <name type="scientific">Temnothorax curvispinosus</name>
    <dbReference type="NCBI Taxonomy" id="300111"/>
    <lineage>
        <taxon>Eukaryota</taxon>
        <taxon>Metazoa</taxon>
        <taxon>Ecdysozoa</taxon>
        <taxon>Arthropoda</taxon>
        <taxon>Hexapoda</taxon>
        <taxon>Insecta</taxon>
        <taxon>Pterygota</taxon>
        <taxon>Neoptera</taxon>
        <taxon>Endopterygota</taxon>
        <taxon>Hymenoptera</taxon>
        <taxon>Apocrita</taxon>
        <taxon>Aculeata</taxon>
        <taxon>Formicoidea</taxon>
        <taxon>Formicidae</taxon>
        <taxon>Myrmicinae</taxon>
        <taxon>Temnothorax</taxon>
    </lineage>
</organism>
<feature type="compositionally biased region" description="Low complexity" evidence="9">
    <location>
        <begin position="718"/>
        <end position="729"/>
    </location>
</feature>
<feature type="transmembrane region" description="Helical" evidence="10">
    <location>
        <begin position="532"/>
        <end position="554"/>
    </location>
</feature>
<evidence type="ECO:0000256" key="4">
    <source>
        <dbReference type="ARBA" id="ARBA00022692"/>
    </source>
</evidence>
<dbReference type="InterPro" id="IPR001611">
    <property type="entry name" value="Leu-rich_rpt"/>
</dbReference>
<dbReference type="PANTHER" id="PTHR45712">
    <property type="entry name" value="AGAP008170-PA"/>
    <property type="match status" value="1"/>
</dbReference>
<dbReference type="FunFam" id="3.80.10.10:FF:001438">
    <property type="entry name" value="Uncharacterized protein"/>
    <property type="match status" value="1"/>
</dbReference>
<evidence type="ECO:0000259" key="11">
    <source>
        <dbReference type="SMART" id="SM00082"/>
    </source>
</evidence>
<dbReference type="GO" id="GO:0005615">
    <property type="term" value="C:extracellular space"/>
    <property type="evidence" value="ECO:0007669"/>
    <property type="project" value="TreeGrafter"/>
</dbReference>
<feature type="transmembrane region" description="Helical" evidence="10">
    <location>
        <begin position="99"/>
        <end position="119"/>
    </location>
</feature>
<feature type="compositionally biased region" description="Basic and acidic residues" evidence="9">
    <location>
        <begin position="837"/>
        <end position="855"/>
    </location>
</feature>
<dbReference type="Proteomes" id="UP000504618">
    <property type="component" value="Unplaced"/>
</dbReference>
<accession>A0A6J1QWE2</accession>
<keyword evidence="2" id="KW-1003">Cell membrane</keyword>
<comment type="subcellular location">
    <subcellularLocation>
        <location evidence="1">Cell membrane</location>
    </subcellularLocation>
</comment>
<evidence type="ECO:0000256" key="7">
    <source>
        <dbReference type="ARBA" id="ARBA00022989"/>
    </source>
</evidence>
<feature type="region of interest" description="Disordered" evidence="9">
    <location>
        <begin position="595"/>
        <end position="637"/>
    </location>
</feature>
<gene>
    <name evidence="13" type="primary">LOC112464296</name>
</gene>
<dbReference type="SMART" id="SM00369">
    <property type="entry name" value="LRR_TYP"/>
    <property type="match status" value="11"/>
</dbReference>
<feature type="compositionally biased region" description="Pro residues" evidence="9">
    <location>
        <begin position="824"/>
        <end position="834"/>
    </location>
</feature>
<evidence type="ECO:0000256" key="6">
    <source>
        <dbReference type="ARBA" id="ARBA00022737"/>
    </source>
</evidence>
<dbReference type="GO" id="GO:0005886">
    <property type="term" value="C:plasma membrane"/>
    <property type="evidence" value="ECO:0007669"/>
    <property type="project" value="UniProtKB-SubCell"/>
</dbReference>
<dbReference type="Gene3D" id="3.80.10.10">
    <property type="entry name" value="Ribonuclease Inhibitor"/>
    <property type="match status" value="2"/>
</dbReference>
<evidence type="ECO:0000256" key="5">
    <source>
        <dbReference type="ARBA" id="ARBA00022729"/>
    </source>
</evidence>
<protein>
    <submittedName>
        <fullName evidence="13">Toll-like receptor 3 isoform X2</fullName>
    </submittedName>
</protein>
<keyword evidence="7 10" id="KW-1133">Transmembrane helix</keyword>
<keyword evidence="8 10" id="KW-0472">Membrane</keyword>
<feature type="domain" description="LRRCT" evidence="11">
    <location>
        <begin position="477"/>
        <end position="524"/>
    </location>
</feature>
<dbReference type="InterPro" id="IPR003591">
    <property type="entry name" value="Leu-rich_rpt_typical-subtyp"/>
</dbReference>
<keyword evidence="12" id="KW-1185">Reference proteome</keyword>
<evidence type="ECO:0000313" key="13">
    <source>
        <dbReference type="RefSeq" id="XP_024886979.1"/>
    </source>
</evidence>
<feature type="compositionally biased region" description="Gly residues" evidence="9">
    <location>
        <begin position="682"/>
        <end position="699"/>
    </location>
</feature>
<dbReference type="GeneID" id="112464296"/>
<dbReference type="SUPFAM" id="SSF52058">
    <property type="entry name" value="L domain-like"/>
    <property type="match status" value="1"/>
</dbReference>
<reference evidence="13" key="1">
    <citation type="submission" date="2025-08" db="UniProtKB">
        <authorList>
            <consortium name="RefSeq"/>
        </authorList>
    </citation>
    <scope>IDENTIFICATION</scope>
    <source>
        <tissue evidence="13">Whole body</tissue>
    </source>
</reference>
<evidence type="ECO:0000256" key="8">
    <source>
        <dbReference type="ARBA" id="ARBA00023136"/>
    </source>
</evidence>
<evidence type="ECO:0000256" key="9">
    <source>
        <dbReference type="SAM" id="MobiDB-lite"/>
    </source>
</evidence>
<feature type="compositionally biased region" description="Basic residues" evidence="9">
    <location>
        <begin position="595"/>
        <end position="605"/>
    </location>
</feature>
<dbReference type="FunFam" id="3.80.10.10:FF:000611">
    <property type="entry name" value="Capricious, isoform E"/>
    <property type="match status" value="1"/>
</dbReference>
<sequence>MGDVHGPLLVSDPGQKDTTAWDDVGTSAAVGMLREKYYWENYESLERRQHIAVTSLPSTRRHRIIAKQSKLNFDVSRARSNDQQRGEQLKMRETSRRSFTVIGVLHLLVLVGLFALGTAEARTFCPNGCTCDDDTLVVSCVGANLDVIPIALNPSIQRIVLKENRIKIVDAAAFQFYGDLKNVDLSSNHLFTIPNGSFDAQRHLVELHLKHNKISALTEKTFQGLKSLTVLNLRDNYLETLKNGLFAYLSKLEELDLGQNRISKVEPGAFQKLGTLRVLYLDDNQLRTIPSPALAPLNALAELHIGWNAFSALPDDAFKGLEQLAVLDIMGAGLDNISDGAFRGLNALRTLKLGANKLREVPTKQLAVLPRLEELTLGQNFFTILRSGAFQGLSTLKKLDVCGAKLLTTVEKGAFSDNANLETLVLNNNKRLATMEDGSLAGLPNLRHLMLRDNAFVTFSESLVAWNELRRLDLSENPLVCDCSQLWLAEILIPRNSSSVICAEPPESKGKPIKGMSADELGCAFSDPRKQALLVTVCAGGLALFAGLALFLYYRCRRRVRDALKDYKWKNRAISRKEHEYQKTFSDDEYIVRSAHAHHHHHHHQTPQSQPVPTHHHHHHLQQLQQQQQQQQQHAQIAAGIKPIPVTELTTLAEGFTYIDGETARQMRRPGTLPVANNASGHRGGGGGGGSSGGGGGVRGVLDDGTASLSAAPIDGVTSSGTRSHYSSHSLRRTPHSQPQLSAREPDDRIRTLESGLQNGIPAGGRHQPSPPPLPSRHQPNCGQSSYPTLPVNGHAAHHYRHHTREREKDRSSARERNRERDAGPPPPPPPPPVTSHRSDKHREAQLEMELRDSLDMGVIGTYRA</sequence>
<evidence type="ECO:0000313" key="12">
    <source>
        <dbReference type="Proteomes" id="UP000504618"/>
    </source>
</evidence>
<dbReference type="Pfam" id="PF13855">
    <property type="entry name" value="LRR_8"/>
    <property type="match status" value="3"/>
</dbReference>
<feature type="compositionally biased region" description="Basic and acidic residues" evidence="9">
    <location>
        <begin position="805"/>
        <end position="823"/>
    </location>
</feature>
<evidence type="ECO:0000256" key="1">
    <source>
        <dbReference type="ARBA" id="ARBA00004236"/>
    </source>
</evidence>
<evidence type="ECO:0000256" key="2">
    <source>
        <dbReference type="ARBA" id="ARBA00022475"/>
    </source>
</evidence>
<dbReference type="RefSeq" id="XP_024886979.1">
    <property type="nucleotide sequence ID" value="XM_025031211.1"/>
</dbReference>
<dbReference type="PROSITE" id="PS51450">
    <property type="entry name" value="LRR"/>
    <property type="match status" value="2"/>
</dbReference>
<name>A0A6J1QWE2_9HYME</name>
<dbReference type="InterPro" id="IPR000483">
    <property type="entry name" value="Cys-rich_flank_reg_C"/>
</dbReference>
<evidence type="ECO:0000256" key="3">
    <source>
        <dbReference type="ARBA" id="ARBA00022614"/>
    </source>
</evidence>
<keyword evidence="5" id="KW-0732">Signal</keyword>
<dbReference type="PANTHER" id="PTHR45712:SF22">
    <property type="entry name" value="INSULIN-LIKE GROWTH FACTOR-BINDING PROTEIN COMPLEX ACID LABILE SUBUNIT"/>
    <property type="match status" value="1"/>
</dbReference>
<feature type="region of interest" description="Disordered" evidence="9">
    <location>
        <begin position="663"/>
        <end position="865"/>
    </location>
</feature>
<dbReference type="InterPro" id="IPR050333">
    <property type="entry name" value="SLRP"/>
</dbReference>
<dbReference type="InterPro" id="IPR032675">
    <property type="entry name" value="LRR_dom_sf"/>
</dbReference>
<dbReference type="SMART" id="SM00082">
    <property type="entry name" value="LRRCT"/>
    <property type="match status" value="1"/>
</dbReference>
<evidence type="ECO:0000256" key="10">
    <source>
        <dbReference type="SAM" id="Phobius"/>
    </source>
</evidence>
<keyword evidence="3" id="KW-0433">Leucine-rich repeat</keyword>
<dbReference type="OrthoDB" id="1055097at2759"/>